<evidence type="ECO:0000256" key="2">
    <source>
        <dbReference type="ARBA" id="ARBA00023002"/>
    </source>
</evidence>
<dbReference type="Pfam" id="PF14833">
    <property type="entry name" value="NAD_binding_11"/>
    <property type="match status" value="1"/>
</dbReference>
<comment type="similarity">
    <text evidence="1">Belongs to the HIBADH-related family.</text>
</comment>
<keyword evidence="7" id="KW-1185">Reference proteome</keyword>
<dbReference type="InterPro" id="IPR013328">
    <property type="entry name" value="6PGD_dom2"/>
</dbReference>
<keyword evidence="2" id="KW-0560">Oxidoreductase</keyword>
<dbReference type="PIRSF" id="PIRSF000103">
    <property type="entry name" value="HIBADH"/>
    <property type="match status" value="1"/>
</dbReference>
<evidence type="ECO:0000313" key="6">
    <source>
        <dbReference type="EMBL" id="GAA3687164.1"/>
    </source>
</evidence>
<dbReference type="Proteomes" id="UP001500752">
    <property type="component" value="Unassembled WGS sequence"/>
</dbReference>
<dbReference type="SUPFAM" id="SSF48179">
    <property type="entry name" value="6-phosphogluconate dehydrogenase C-terminal domain-like"/>
    <property type="match status" value="1"/>
</dbReference>
<dbReference type="InterPro" id="IPR008927">
    <property type="entry name" value="6-PGluconate_DH-like_C_sf"/>
</dbReference>
<dbReference type="InterPro" id="IPR036291">
    <property type="entry name" value="NAD(P)-bd_dom_sf"/>
</dbReference>
<evidence type="ECO:0000313" key="7">
    <source>
        <dbReference type="Proteomes" id="UP001500752"/>
    </source>
</evidence>
<dbReference type="RefSeq" id="WP_345151275.1">
    <property type="nucleotide sequence ID" value="NZ_BAABEO010000017.1"/>
</dbReference>
<evidence type="ECO:0000256" key="3">
    <source>
        <dbReference type="ARBA" id="ARBA00023027"/>
    </source>
</evidence>
<evidence type="ECO:0000259" key="4">
    <source>
        <dbReference type="Pfam" id="PF03446"/>
    </source>
</evidence>
<comment type="caution">
    <text evidence="6">The sequence shown here is derived from an EMBL/GenBank/DDBJ whole genome shotgun (WGS) entry which is preliminary data.</text>
</comment>
<dbReference type="Gene3D" id="3.40.50.720">
    <property type="entry name" value="NAD(P)-binding Rossmann-like Domain"/>
    <property type="match status" value="1"/>
</dbReference>
<keyword evidence="3" id="KW-0520">NAD</keyword>
<feature type="domain" description="3-hydroxyisobutyrate dehydrogenase-like NAD-binding" evidence="5">
    <location>
        <begin position="170"/>
        <end position="290"/>
    </location>
</feature>
<proteinExistence type="inferred from homology"/>
<feature type="domain" description="6-phosphogluconate dehydrogenase NADP-binding" evidence="4">
    <location>
        <begin position="11"/>
        <end position="162"/>
    </location>
</feature>
<dbReference type="InterPro" id="IPR002204">
    <property type="entry name" value="3-OH-isobutyrate_DH-rel_CS"/>
</dbReference>
<dbReference type="PANTHER" id="PTHR22981">
    <property type="entry name" value="3-HYDROXYISOBUTYRATE DEHYDROGENASE-RELATED"/>
    <property type="match status" value="1"/>
</dbReference>
<dbReference type="InterPro" id="IPR029154">
    <property type="entry name" value="HIBADH-like_NADP-bd"/>
</dbReference>
<dbReference type="Pfam" id="PF03446">
    <property type="entry name" value="NAD_binding_2"/>
    <property type="match status" value="1"/>
</dbReference>
<accession>A0ABP7CCQ1</accession>
<dbReference type="PROSITE" id="PS00895">
    <property type="entry name" value="3_HYDROXYISOBUT_DH"/>
    <property type="match status" value="1"/>
</dbReference>
<dbReference type="PANTHER" id="PTHR22981:SF7">
    <property type="entry name" value="3-HYDROXYISOBUTYRATE DEHYDROGENASE, MITOCHONDRIAL"/>
    <property type="match status" value="1"/>
</dbReference>
<dbReference type="InterPro" id="IPR015815">
    <property type="entry name" value="HIBADH-related"/>
</dbReference>
<dbReference type="InterPro" id="IPR006115">
    <property type="entry name" value="6PGDH_NADP-bd"/>
</dbReference>
<reference evidence="7" key="1">
    <citation type="journal article" date="2019" name="Int. J. Syst. Evol. Microbiol.">
        <title>The Global Catalogue of Microorganisms (GCM) 10K type strain sequencing project: providing services to taxonomists for standard genome sequencing and annotation.</title>
        <authorList>
            <consortium name="The Broad Institute Genomics Platform"/>
            <consortium name="The Broad Institute Genome Sequencing Center for Infectious Disease"/>
            <person name="Wu L."/>
            <person name="Ma J."/>
        </authorList>
    </citation>
    <scope>NUCLEOTIDE SEQUENCE [LARGE SCALE GENOMIC DNA]</scope>
    <source>
        <strain evidence="7">JCM 30742</strain>
    </source>
</reference>
<evidence type="ECO:0000256" key="1">
    <source>
        <dbReference type="ARBA" id="ARBA00009080"/>
    </source>
</evidence>
<organism evidence="6 7">
    <name type="scientific">Arthrobacter ginkgonis</name>
    <dbReference type="NCBI Taxonomy" id="1630594"/>
    <lineage>
        <taxon>Bacteria</taxon>
        <taxon>Bacillati</taxon>
        <taxon>Actinomycetota</taxon>
        <taxon>Actinomycetes</taxon>
        <taxon>Micrococcales</taxon>
        <taxon>Micrococcaceae</taxon>
        <taxon>Arthrobacter</taxon>
    </lineage>
</organism>
<dbReference type="SUPFAM" id="SSF51735">
    <property type="entry name" value="NAD(P)-binding Rossmann-fold domains"/>
    <property type="match status" value="1"/>
</dbReference>
<sequence>MTDPKADLPAVAFIGLGNMGSPMSARLAAAGYPVTGFDLDPAARDRLTEAGGTTAGSAAEAARGAGVVILMLPSSAVVEAVLAEPAVTAALAPGTTVIDMSSSDPLSTRKLAGELAAASVTLIDAPVSGGVKGAENGTLTIMVGGEEAAVERARPLLAQLGSARRAGNVGSGHAIKAINNLLSATHLLATAEGILAGERFGLDPAVMVELINTSSGRSGSTDNKYPNFILPETFDSGFGLRLMLKDMKIATGLARQLGLSSRLGEQAVALWEHAAEALPPAADHTEIARWAAAATRAG</sequence>
<gene>
    <name evidence="6" type="ORF">GCM10023081_25670</name>
</gene>
<dbReference type="Gene3D" id="1.10.1040.10">
    <property type="entry name" value="N-(1-d-carboxylethyl)-l-norvaline Dehydrogenase, domain 2"/>
    <property type="match status" value="1"/>
</dbReference>
<dbReference type="EMBL" id="BAABEO010000017">
    <property type="protein sequence ID" value="GAA3687164.1"/>
    <property type="molecule type" value="Genomic_DNA"/>
</dbReference>
<protein>
    <submittedName>
        <fullName evidence="6">NAD(P)-dependent oxidoreductase</fullName>
    </submittedName>
</protein>
<evidence type="ECO:0000259" key="5">
    <source>
        <dbReference type="Pfam" id="PF14833"/>
    </source>
</evidence>
<name>A0ABP7CCQ1_9MICC</name>